<comment type="caution">
    <text evidence="2">The sequence shown here is derived from an EMBL/GenBank/DDBJ whole genome shotgun (WGS) entry which is preliminary data.</text>
</comment>
<sequence length="44" mass="4853">MRLGDLVSSKSSISSSVKKKMSSSSGRRPSDTISFPRCLYPFLQ</sequence>
<accession>A0AAV1ZL92</accession>
<keyword evidence="3" id="KW-1185">Reference proteome</keyword>
<reference evidence="2 3" key="1">
    <citation type="submission" date="2024-04" db="EMBL/GenBank/DDBJ databases">
        <authorList>
            <person name="Rising A."/>
            <person name="Reimegard J."/>
            <person name="Sonavane S."/>
            <person name="Akerstrom W."/>
            <person name="Nylinder S."/>
            <person name="Hedman E."/>
            <person name="Kallberg Y."/>
        </authorList>
    </citation>
    <scope>NUCLEOTIDE SEQUENCE [LARGE SCALE GENOMIC DNA]</scope>
</reference>
<feature type="region of interest" description="Disordered" evidence="1">
    <location>
        <begin position="1"/>
        <end position="35"/>
    </location>
</feature>
<protein>
    <submittedName>
        <fullName evidence="2">Uncharacterized protein</fullName>
    </submittedName>
</protein>
<dbReference type="EMBL" id="CAXIEN010000057">
    <property type="protein sequence ID" value="CAL1271849.1"/>
    <property type="molecule type" value="Genomic_DNA"/>
</dbReference>
<evidence type="ECO:0000256" key="1">
    <source>
        <dbReference type="SAM" id="MobiDB-lite"/>
    </source>
</evidence>
<dbReference type="Proteomes" id="UP001497382">
    <property type="component" value="Unassembled WGS sequence"/>
</dbReference>
<evidence type="ECO:0000313" key="2">
    <source>
        <dbReference type="EMBL" id="CAL1271849.1"/>
    </source>
</evidence>
<name>A0AAV1ZL92_9ARAC</name>
<dbReference type="AlphaFoldDB" id="A0AAV1ZL92"/>
<proteinExistence type="predicted"/>
<gene>
    <name evidence="2" type="ORF">LARSCL_LOCUS6058</name>
</gene>
<organism evidence="2 3">
    <name type="scientific">Larinioides sclopetarius</name>
    <dbReference type="NCBI Taxonomy" id="280406"/>
    <lineage>
        <taxon>Eukaryota</taxon>
        <taxon>Metazoa</taxon>
        <taxon>Ecdysozoa</taxon>
        <taxon>Arthropoda</taxon>
        <taxon>Chelicerata</taxon>
        <taxon>Arachnida</taxon>
        <taxon>Araneae</taxon>
        <taxon>Araneomorphae</taxon>
        <taxon>Entelegynae</taxon>
        <taxon>Araneoidea</taxon>
        <taxon>Araneidae</taxon>
        <taxon>Larinioides</taxon>
    </lineage>
</organism>
<evidence type="ECO:0000313" key="3">
    <source>
        <dbReference type="Proteomes" id="UP001497382"/>
    </source>
</evidence>